<feature type="compositionally biased region" description="Basic and acidic residues" evidence="1">
    <location>
        <begin position="22"/>
        <end position="32"/>
    </location>
</feature>
<dbReference type="AlphaFoldDB" id="A0AAV6LL68"/>
<feature type="compositionally biased region" description="Polar residues" evidence="1">
    <location>
        <begin position="1"/>
        <end position="14"/>
    </location>
</feature>
<gene>
    <name evidence="2" type="ORF">RHGRI_001478</name>
</gene>
<reference evidence="2" key="1">
    <citation type="submission" date="2020-08" db="EMBL/GenBank/DDBJ databases">
        <title>Plant Genome Project.</title>
        <authorList>
            <person name="Zhang R.-G."/>
        </authorList>
    </citation>
    <scope>NUCLEOTIDE SEQUENCE</scope>
    <source>
        <strain evidence="2">WSP0</strain>
        <tissue evidence="2">Leaf</tissue>
    </source>
</reference>
<dbReference type="Proteomes" id="UP000823749">
    <property type="component" value="Chromosome 1"/>
</dbReference>
<evidence type="ECO:0000256" key="1">
    <source>
        <dbReference type="SAM" id="MobiDB-lite"/>
    </source>
</evidence>
<evidence type="ECO:0000313" key="3">
    <source>
        <dbReference type="Proteomes" id="UP000823749"/>
    </source>
</evidence>
<protein>
    <submittedName>
        <fullName evidence="2">Uncharacterized protein</fullName>
    </submittedName>
</protein>
<feature type="region of interest" description="Disordered" evidence="1">
    <location>
        <begin position="1"/>
        <end position="34"/>
    </location>
</feature>
<evidence type="ECO:0000313" key="2">
    <source>
        <dbReference type="EMBL" id="KAG5565577.1"/>
    </source>
</evidence>
<feature type="region of interest" description="Disordered" evidence="1">
    <location>
        <begin position="47"/>
        <end position="83"/>
    </location>
</feature>
<keyword evidence="3" id="KW-1185">Reference proteome</keyword>
<dbReference type="EMBL" id="JACTNZ010000001">
    <property type="protein sequence ID" value="KAG5565577.1"/>
    <property type="molecule type" value="Genomic_DNA"/>
</dbReference>
<name>A0AAV6LL68_9ERIC</name>
<sequence>MPTDGSSLSRTSGCYSGASPHCHGELWTRDGKSQQLSRIQRDWIPIRDHKLTTKPQIINHRPGLGEPSPGSGGNQIGRRHRRG</sequence>
<comment type="caution">
    <text evidence="2">The sequence shown here is derived from an EMBL/GenBank/DDBJ whole genome shotgun (WGS) entry which is preliminary data.</text>
</comment>
<organism evidence="2 3">
    <name type="scientific">Rhododendron griersonianum</name>
    <dbReference type="NCBI Taxonomy" id="479676"/>
    <lineage>
        <taxon>Eukaryota</taxon>
        <taxon>Viridiplantae</taxon>
        <taxon>Streptophyta</taxon>
        <taxon>Embryophyta</taxon>
        <taxon>Tracheophyta</taxon>
        <taxon>Spermatophyta</taxon>
        <taxon>Magnoliopsida</taxon>
        <taxon>eudicotyledons</taxon>
        <taxon>Gunneridae</taxon>
        <taxon>Pentapetalae</taxon>
        <taxon>asterids</taxon>
        <taxon>Ericales</taxon>
        <taxon>Ericaceae</taxon>
        <taxon>Ericoideae</taxon>
        <taxon>Rhodoreae</taxon>
        <taxon>Rhododendron</taxon>
    </lineage>
</organism>
<accession>A0AAV6LL68</accession>
<proteinExistence type="predicted"/>